<evidence type="ECO:0000259" key="5">
    <source>
        <dbReference type="Pfam" id="PF01266"/>
    </source>
</evidence>
<reference evidence="7" key="1">
    <citation type="submission" date="2016-11" db="EMBL/GenBank/DDBJ databases">
        <authorList>
            <person name="Varghese N."/>
            <person name="Submissions S."/>
        </authorList>
    </citation>
    <scope>NUCLEOTIDE SEQUENCE [LARGE SCALE GENOMIC DNA]</scope>
    <source>
        <strain evidence="7">CGMCC 1.6496</strain>
    </source>
</reference>
<accession>A0A1M5TKH8</accession>
<sequence>MKKKAIIIGSGIVGASAAYYLTKSNWDVTIVDSKEKGQATDAAAGIVCPWLSQRRNKAWYELVKAGARMYPNLVKSLAKDGENETGYQQVGALHLHRDEQKLIAMKERADKRKADAPEIGNIELLSPEQTKAQFPLLDDSYRSVYVSGAARVDGRKLRDALLRGAQKHSAKLIKGEATLQNIGQSITGVTLQNGEEIKADIVIAATGAWMRELLSPLGVSFQVEAQRAQILHVQLANQNVDLSTAPVVKPPNNQYMLTFPNNRIVLGATYENNVGYDWRVTVGGMHEIITKAMEFAPHVKDASIVEARVGFRPVTPGHLPVVGALAGFQGLLLANGLGSTGLTMGPFIGSQLACLAMNTQPEIDLSPYDVRNAMRNLP</sequence>
<dbReference type="Proteomes" id="UP000184079">
    <property type="component" value="Unassembled WGS sequence"/>
</dbReference>
<dbReference type="OrthoDB" id="9805337at2"/>
<dbReference type="InterPro" id="IPR006076">
    <property type="entry name" value="FAD-dep_OxRdtase"/>
</dbReference>
<evidence type="ECO:0000256" key="4">
    <source>
        <dbReference type="ARBA" id="ARBA00023002"/>
    </source>
</evidence>
<comment type="cofactor">
    <cofactor evidence="1">
        <name>FAD</name>
        <dbReference type="ChEBI" id="CHEBI:57692"/>
    </cofactor>
</comment>
<evidence type="ECO:0000313" key="7">
    <source>
        <dbReference type="Proteomes" id="UP000184079"/>
    </source>
</evidence>
<feature type="domain" description="FAD dependent oxidoreductase" evidence="5">
    <location>
        <begin position="5"/>
        <end position="354"/>
    </location>
</feature>
<comment type="similarity">
    <text evidence="2">Belongs to the DadA oxidoreductase family.</text>
</comment>
<keyword evidence="7" id="KW-1185">Reference proteome</keyword>
<protein>
    <submittedName>
        <fullName evidence="6">D-amino-acid dehydrogenase</fullName>
    </submittedName>
</protein>
<dbReference type="InterPro" id="IPR036188">
    <property type="entry name" value="FAD/NAD-bd_sf"/>
</dbReference>
<dbReference type="Gene3D" id="3.30.9.10">
    <property type="entry name" value="D-Amino Acid Oxidase, subunit A, domain 2"/>
    <property type="match status" value="1"/>
</dbReference>
<evidence type="ECO:0000256" key="3">
    <source>
        <dbReference type="ARBA" id="ARBA00022630"/>
    </source>
</evidence>
<dbReference type="EMBL" id="FQXD01000008">
    <property type="protein sequence ID" value="SHH51188.1"/>
    <property type="molecule type" value="Genomic_DNA"/>
</dbReference>
<dbReference type="AlphaFoldDB" id="A0A1M5TKH8"/>
<dbReference type="SUPFAM" id="SSF54373">
    <property type="entry name" value="FAD-linked reductases, C-terminal domain"/>
    <property type="match status" value="1"/>
</dbReference>
<dbReference type="PANTHER" id="PTHR13847:SF286">
    <property type="entry name" value="D-AMINO ACID DEHYDROGENASE"/>
    <property type="match status" value="1"/>
</dbReference>
<organism evidence="6 7">
    <name type="scientific">Virgibacillus chiguensis</name>
    <dbReference type="NCBI Taxonomy" id="411959"/>
    <lineage>
        <taxon>Bacteria</taxon>
        <taxon>Bacillati</taxon>
        <taxon>Bacillota</taxon>
        <taxon>Bacilli</taxon>
        <taxon>Bacillales</taxon>
        <taxon>Bacillaceae</taxon>
        <taxon>Virgibacillus</taxon>
    </lineage>
</organism>
<dbReference type="GO" id="GO:0016491">
    <property type="term" value="F:oxidoreductase activity"/>
    <property type="evidence" value="ECO:0007669"/>
    <property type="project" value="UniProtKB-KW"/>
</dbReference>
<dbReference type="GO" id="GO:0005737">
    <property type="term" value="C:cytoplasm"/>
    <property type="evidence" value="ECO:0007669"/>
    <property type="project" value="TreeGrafter"/>
</dbReference>
<proteinExistence type="inferred from homology"/>
<dbReference type="PANTHER" id="PTHR13847">
    <property type="entry name" value="SARCOSINE DEHYDROGENASE-RELATED"/>
    <property type="match status" value="1"/>
</dbReference>
<gene>
    <name evidence="6" type="ORF">SAMN05421807_10843</name>
</gene>
<dbReference type="Pfam" id="PF01266">
    <property type="entry name" value="DAO"/>
    <property type="match status" value="1"/>
</dbReference>
<keyword evidence="3" id="KW-0285">Flavoprotein</keyword>
<dbReference type="Gene3D" id="3.50.50.60">
    <property type="entry name" value="FAD/NAD(P)-binding domain"/>
    <property type="match status" value="1"/>
</dbReference>
<evidence type="ECO:0000256" key="2">
    <source>
        <dbReference type="ARBA" id="ARBA00009410"/>
    </source>
</evidence>
<keyword evidence="4" id="KW-0560">Oxidoreductase</keyword>
<evidence type="ECO:0000256" key="1">
    <source>
        <dbReference type="ARBA" id="ARBA00001974"/>
    </source>
</evidence>
<dbReference type="RefSeq" id="WP_073008596.1">
    <property type="nucleotide sequence ID" value="NZ_FQXD01000008.1"/>
</dbReference>
<name>A0A1M5TKH8_9BACI</name>
<evidence type="ECO:0000313" key="6">
    <source>
        <dbReference type="EMBL" id="SHH51188.1"/>
    </source>
</evidence>
<dbReference type="SUPFAM" id="SSF51905">
    <property type="entry name" value="FAD/NAD(P)-binding domain"/>
    <property type="match status" value="1"/>
</dbReference>